<dbReference type="InterPro" id="IPR006119">
    <property type="entry name" value="Resolv_N"/>
</dbReference>
<dbReference type="Proteomes" id="UP000004508">
    <property type="component" value="Unassembled WGS sequence"/>
</dbReference>
<dbReference type="InterPro" id="IPR050639">
    <property type="entry name" value="SSR_resolvase"/>
</dbReference>
<dbReference type="eggNOG" id="COG1961">
    <property type="taxonomic scope" value="Bacteria"/>
</dbReference>
<dbReference type="Pfam" id="PF07508">
    <property type="entry name" value="Recombinase"/>
    <property type="match status" value="1"/>
</dbReference>
<dbReference type="EMBL" id="ADVG01000005">
    <property type="protein sequence ID" value="EFH80325.1"/>
    <property type="molecule type" value="Genomic_DNA"/>
</dbReference>
<dbReference type="CDD" id="cd00338">
    <property type="entry name" value="Ser_Recombinase"/>
    <property type="match status" value="1"/>
</dbReference>
<feature type="domain" description="Resolvase/invertase-type recombinase catalytic" evidence="2">
    <location>
        <begin position="2"/>
        <end position="149"/>
    </location>
</feature>
<gene>
    <name evidence="4" type="ORF">Krac_0916</name>
</gene>
<keyword evidence="1" id="KW-0175">Coiled coil</keyword>
<dbReference type="InterPro" id="IPR011109">
    <property type="entry name" value="DNA_bind_recombinase_dom"/>
</dbReference>
<protein>
    <submittedName>
        <fullName evidence="4">Resolvase domain protein</fullName>
    </submittedName>
</protein>
<dbReference type="PANTHER" id="PTHR30461">
    <property type="entry name" value="DNA-INVERTASE FROM LAMBDOID PROPHAGE"/>
    <property type="match status" value="1"/>
</dbReference>
<comment type="caution">
    <text evidence="4">The sequence shown here is derived from an EMBL/GenBank/DDBJ whole genome shotgun (WGS) entry which is preliminary data.</text>
</comment>
<dbReference type="Gene3D" id="3.90.1750.20">
    <property type="entry name" value="Putative Large Serine Recombinase, Chain B, Domain 2"/>
    <property type="match status" value="1"/>
</dbReference>
<evidence type="ECO:0000313" key="4">
    <source>
        <dbReference type="EMBL" id="EFH80325.1"/>
    </source>
</evidence>
<organism evidence="4 5">
    <name type="scientific">Ktedonobacter racemifer DSM 44963</name>
    <dbReference type="NCBI Taxonomy" id="485913"/>
    <lineage>
        <taxon>Bacteria</taxon>
        <taxon>Bacillati</taxon>
        <taxon>Chloroflexota</taxon>
        <taxon>Ktedonobacteria</taxon>
        <taxon>Ktedonobacterales</taxon>
        <taxon>Ktedonobacteraceae</taxon>
        <taxon>Ktedonobacter</taxon>
    </lineage>
</organism>
<accession>D6U5R4</accession>
<feature type="domain" description="Recombinase" evidence="3">
    <location>
        <begin position="158"/>
        <end position="299"/>
    </location>
</feature>
<reference evidence="4 5" key="1">
    <citation type="journal article" date="2011" name="Stand. Genomic Sci.">
        <title>Non-contiguous finished genome sequence and contextual data of the filamentous soil bacterium Ktedonobacter racemifer type strain (SOSP1-21).</title>
        <authorList>
            <person name="Chang Y.J."/>
            <person name="Land M."/>
            <person name="Hauser L."/>
            <person name="Chertkov O."/>
            <person name="Del Rio T.G."/>
            <person name="Nolan M."/>
            <person name="Copeland A."/>
            <person name="Tice H."/>
            <person name="Cheng J.F."/>
            <person name="Lucas S."/>
            <person name="Han C."/>
            <person name="Goodwin L."/>
            <person name="Pitluck S."/>
            <person name="Ivanova N."/>
            <person name="Ovchinikova G."/>
            <person name="Pati A."/>
            <person name="Chen A."/>
            <person name="Palaniappan K."/>
            <person name="Mavromatis K."/>
            <person name="Liolios K."/>
            <person name="Brettin T."/>
            <person name="Fiebig A."/>
            <person name="Rohde M."/>
            <person name="Abt B."/>
            <person name="Goker M."/>
            <person name="Detter J.C."/>
            <person name="Woyke T."/>
            <person name="Bristow J."/>
            <person name="Eisen J.A."/>
            <person name="Markowitz V."/>
            <person name="Hugenholtz P."/>
            <person name="Kyrpides N.C."/>
            <person name="Klenk H.P."/>
            <person name="Lapidus A."/>
        </authorList>
    </citation>
    <scope>NUCLEOTIDE SEQUENCE [LARGE SCALE GENOMIC DNA]</scope>
    <source>
        <strain evidence="5">DSM 44963</strain>
    </source>
</reference>
<dbReference type="AlphaFoldDB" id="D6U5R4"/>
<dbReference type="Pfam" id="PF00239">
    <property type="entry name" value="Resolvase"/>
    <property type="match status" value="1"/>
</dbReference>
<evidence type="ECO:0000259" key="3">
    <source>
        <dbReference type="PROSITE" id="PS51737"/>
    </source>
</evidence>
<feature type="coiled-coil region" evidence="1">
    <location>
        <begin position="429"/>
        <end position="456"/>
    </location>
</feature>
<dbReference type="InterPro" id="IPR038109">
    <property type="entry name" value="DNA_bind_recomb_sf"/>
</dbReference>
<proteinExistence type="predicted"/>
<dbReference type="SUPFAM" id="SSF53041">
    <property type="entry name" value="Resolvase-like"/>
    <property type="match status" value="1"/>
</dbReference>
<dbReference type="GO" id="GO:0000150">
    <property type="term" value="F:DNA strand exchange activity"/>
    <property type="evidence" value="ECO:0007669"/>
    <property type="project" value="InterPro"/>
</dbReference>
<sequence length="560" mass="64777">MNIAAYVRVSGQRQVQTQTIEQQLERLQIYCQCKNWFWEDVQIFRDDGYSGASLKRPGLDRLRDQVGRAIFDRVLITAPDRLARKYVHQVLLVEELERGGCQVEFVEHPMSQDPHDQLLLQIRGAVAEYERTLIAERMRRGRLQKFRAGTMLPWSRPPYGYRLDPDHPRDPSGVRLQEPEAIHVAEIFAYYLEEGHGLEQLAKHLHQLGIPTPNGKSYWSLTTLRDMLRNPVYAGTVYAGRERVVAKHRRFSPLQPIGRRSSTQETPSQEWIVVGQVPAIVSQEQFDWVQAKLADNLHFARRNNTSHQYLLRALVSCGLCHLSCLARTSSGHAYYVCRGKQGPIRSRREECCHARFIPVEQLDTLVWQDLCEVLQHPVVIEQALQRAQAGAWLPQELQARRTQVRKARNTLCGQLERLTEAYLADAFPLGEYKRRRQDVEQRLVAVEMQASQIEASVQQHMELASITGSINEFCQRMNRGLSQATFEQKRQLVELLVDRVVVTMDEVEIRYVIPTSPRNEQVRFCHLLTDYSGAKWPVRVMIFRFCSYFLLVIAIFDCST</sequence>
<dbReference type="InParanoid" id="D6U5R4"/>
<dbReference type="PROSITE" id="PS51737">
    <property type="entry name" value="RECOMBINASE_DNA_BIND"/>
    <property type="match status" value="1"/>
</dbReference>
<keyword evidence="5" id="KW-1185">Reference proteome</keyword>
<dbReference type="Gene3D" id="3.40.50.1390">
    <property type="entry name" value="Resolvase, N-terminal catalytic domain"/>
    <property type="match status" value="1"/>
</dbReference>
<evidence type="ECO:0000259" key="2">
    <source>
        <dbReference type="PROSITE" id="PS51736"/>
    </source>
</evidence>
<dbReference type="STRING" id="485913.Krac_0916"/>
<dbReference type="InterPro" id="IPR036162">
    <property type="entry name" value="Resolvase-like_N_sf"/>
</dbReference>
<evidence type="ECO:0000313" key="5">
    <source>
        <dbReference type="Proteomes" id="UP000004508"/>
    </source>
</evidence>
<dbReference type="SMART" id="SM00857">
    <property type="entry name" value="Resolvase"/>
    <property type="match status" value="1"/>
</dbReference>
<name>D6U5R4_KTERA</name>
<evidence type="ECO:0000256" key="1">
    <source>
        <dbReference type="SAM" id="Coils"/>
    </source>
</evidence>
<dbReference type="PROSITE" id="PS51736">
    <property type="entry name" value="RECOMBINASES_3"/>
    <property type="match status" value="1"/>
</dbReference>
<dbReference type="PANTHER" id="PTHR30461:SF23">
    <property type="entry name" value="DNA RECOMBINASE-RELATED"/>
    <property type="match status" value="1"/>
</dbReference>
<dbReference type="GO" id="GO:0003677">
    <property type="term" value="F:DNA binding"/>
    <property type="evidence" value="ECO:0007669"/>
    <property type="project" value="InterPro"/>
</dbReference>
<dbReference type="RefSeq" id="WP_007922831.1">
    <property type="nucleotide sequence ID" value="NZ_ADVG01000005.1"/>
</dbReference>